<protein>
    <submittedName>
        <fullName evidence="3">D-2-hydroxyacid dehydrogenase</fullName>
    </submittedName>
</protein>
<reference evidence="3 4" key="1">
    <citation type="submission" date="2019-03" db="EMBL/GenBank/DDBJ databases">
        <title>Comparative insights into the high quality Complete genome sequence of highly metal resistant Cupriavidus metallidurans strain BS1 isolated from a gold-copper mine.</title>
        <authorList>
            <person name="Mazhar H.S."/>
            <person name="Rensing C."/>
        </authorList>
    </citation>
    <scope>NUCLEOTIDE SEQUENCE [LARGE SCALE GENOMIC DNA]</scope>
    <source>
        <strain evidence="3 4">BS1</strain>
    </source>
</reference>
<evidence type="ECO:0000256" key="1">
    <source>
        <dbReference type="ARBA" id="ARBA00023002"/>
    </source>
</evidence>
<dbReference type="InterPro" id="IPR036291">
    <property type="entry name" value="NAD(P)-bd_dom_sf"/>
</dbReference>
<sequence length="341" mass="36531">MSQTQPKSQEAVQPLRILLSEPTLREHRAAIDLAVGGTPWLPVLAPATDDQKGVDADIAFVSRDVTGLSTKHQILPPTQRFYSAMLEAPALRWVHVHSAGADRAVFGQLRQRGVTVTTSSGANAGVVAQTALAGLLALARHFPLLLAAQREQRWAPLLGTGLPRDVRGQTATIVGWGPIGQQLGAMLRLLGMSVAVVRQQPTPAGEGFETFTFDTLHEVLPRTDWLILACPLTERTRGLVDGAALRRLPTGARLINVARGEVVDEPALIEALTEGRVAGAYLDVFAHEPLPATSPLWSLPNVIATPHSAGFSDGNAARVVDIFLDNLRRRLAGQAMRNVSA</sequence>
<accession>A0A2L0X3S8</accession>
<proteinExistence type="predicted"/>
<evidence type="ECO:0000313" key="4">
    <source>
        <dbReference type="Proteomes" id="UP000253772"/>
    </source>
</evidence>
<dbReference type="PANTHER" id="PTHR43333:SF1">
    <property type="entry name" value="D-ISOMER SPECIFIC 2-HYDROXYACID DEHYDROGENASE NAD-BINDING DOMAIN-CONTAINING PROTEIN"/>
    <property type="match status" value="1"/>
</dbReference>
<dbReference type="SUPFAM" id="SSF52283">
    <property type="entry name" value="Formate/glycerate dehydrogenase catalytic domain-like"/>
    <property type="match status" value="1"/>
</dbReference>
<dbReference type="InterPro" id="IPR006140">
    <property type="entry name" value="D-isomer_DH_NAD-bd"/>
</dbReference>
<dbReference type="CDD" id="cd05300">
    <property type="entry name" value="2-Hacid_dh_1"/>
    <property type="match status" value="1"/>
</dbReference>
<dbReference type="Gene3D" id="3.40.50.720">
    <property type="entry name" value="NAD(P)-binding Rossmann-like Domain"/>
    <property type="match status" value="2"/>
</dbReference>
<dbReference type="PANTHER" id="PTHR43333">
    <property type="entry name" value="2-HACID_DH_C DOMAIN-CONTAINING PROTEIN"/>
    <property type="match status" value="1"/>
</dbReference>
<keyword evidence="1" id="KW-0560">Oxidoreductase</keyword>
<gene>
    <name evidence="3" type="ORF">DDF84_020660</name>
</gene>
<evidence type="ECO:0000256" key="2">
    <source>
        <dbReference type="ARBA" id="ARBA00023027"/>
    </source>
</evidence>
<keyword evidence="2" id="KW-0520">NAD</keyword>
<dbReference type="GO" id="GO:0051287">
    <property type="term" value="F:NAD binding"/>
    <property type="evidence" value="ECO:0007669"/>
    <property type="project" value="InterPro"/>
</dbReference>
<dbReference type="OrthoDB" id="9805416at2"/>
<dbReference type="Pfam" id="PF02826">
    <property type="entry name" value="2-Hacid_dh_C"/>
    <property type="match status" value="1"/>
</dbReference>
<dbReference type="InterPro" id="IPR029753">
    <property type="entry name" value="D-isomer_DH_CS"/>
</dbReference>
<evidence type="ECO:0000313" key="3">
    <source>
        <dbReference type="EMBL" id="QBP12189.1"/>
    </source>
</evidence>
<dbReference type="PROSITE" id="PS00671">
    <property type="entry name" value="D_2_HYDROXYACID_DH_3"/>
    <property type="match status" value="1"/>
</dbReference>
<dbReference type="Proteomes" id="UP000253772">
    <property type="component" value="Chromosome c2"/>
</dbReference>
<dbReference type="GO" id="GO:0016616">
    <property type="term" value="F:oxidoreductase activity, acting on the CH-OH group of donors, NAD or NADP as acceptor"/>
    <property type="evidence" value="ECO:0007669"/>
    <property type="project" value="UniProtKB-ARBA"/>
</dbReference>
<name>A0A2L0X3S8_9BURK</name>
<dbReference type="RefSeq" id="WP_017511044.1">
    <property type="nucleotide sequence ID" value="NZ_CP026544.1"/>
</dbReference>
<organism evidence="3 4">
    <name type="scientific">Cupriavidus metallidurans</name>
    <dbReference type="NCBI Taxonomy" id="119219"/>
    <lineage>
        <taxon>Bacteria</taxon>
        <taxon>Pseudomonadati</taxon>
        <taxon>Pseudomonadota</taxon>
        <taxon>Betaproteobacteria</taxon>
        <taxon>Burkholderiales</taxon>
        <taxon>Burkholderiaceae</taxon>
        <taxon>Cupriavidus</taxon>
    </lineage>
</organism>
<dbReference type="AlphaFoldDB" id="A0A2L0X3S8"/>
<dbReference type="SUPFAM" id="SSF51735">
    <property type="entry name" value="NAD(P)-binding Rossmann-fold domains"/>
    <property type="match status" value="1"/>
</dbReference>
<dbReference type="EMBL" id="CP037901">
    <property type="protein sequence ID" value="QBP12189.1"/>
    <property type="molecule type" value="Genomic_DNA"/>
</dbReference>